<keyword evidence="8" id="KW-0029">Amino-acid transport</keyword>
<keyword evidence="8" id="KW-0926">Vacuole</keyword>
<dbReference type="PANTHER" id="PTHR23519">
    <property type="entry name" value="AUTOPHAGY-RELATED PROTEIN 22"/>
    <property type="match status" value="1"/>
</dbReference>
<dbReference type="RefSeq" id="XP_046013127.1">
    <property type="nucleotide sequence ID" value="XM_046158756.1"/>
</dbReference>
<dbReference type="OrthoDB" id="42657at2759"/>
<feature type="transmembrane region" description="Helical" evidence="8">
    <location>
        <begin position="444"/>
        <end position="462"/>
    </location>
</feature>
<name>A0A9P8Y5A8_9PEZI</name>
<dbReference type="AlphaFoldDB" id="A0A9P8Y5A8"/>
<dbReference type="GeneID" id="70188302"/>
<keyword evidence="3 8" id="KW-0813">Transport</keyword>
<keyword evidence="7 8" id="KW-0472">Membrane</keyword>
<dbReference type="PANTHER" id="PTHR23519:SF2">
    <property type="entry name" value="AUTOPHAGY-RELATED PROTEIN 22"/>
    <property type="match status" value="1"/>
</dbReference>
<keyword evidence="4 8" id="KW-0812">Transmembrane</keyword>
<evidence type="ECO:0000256" key="8">
    <source>
        <dbReference type="RuleBase" id="RU363073"/>
    </source>
</evidence>
<keyword evidence="6 8" id="KW-0072">Autophagy</keyword>
<feature type="transmembrane region" description="Helical" evidence="8">
    <location>
        <begin position="74"/>
        <end position="97"/>
    </location>
</feature>
<evidence type="ECO:0000256" key="4">
    <source>
        <dbReference type="ARBA" id="ARBA00022692"/>
    </source>
</evidence>
<evidence type="ECO:0000256" key="6">
    <source>
        <dbReference type="ARBA" id="ARBA00023006"/>
    </source>
</evidence>
<protein>
    <recommendedName>
        <fullName evidence="8">Autophagy-related protein</fullName>
    </recommendedName>
</protein>
<dbReference type="Pfam" id="PF11700">
    <property type="entry name" value="ATG22"/>
    <property type="match status" value="1"/>
</dbReference>
<dbReference type="InterPro" id="IPR024671">
    <property type="entry name" value="Atg22-like"/>
</dbReference>
<dbReference type="InterPro" id="IPR050495">
    <property type="entry name" value="ATG22/LtaA_families"/>
</dbReference>
<organism evidence="9 10">
    <name type="scientific">Microdochium trichocladiopsis</name>
    <dbReference type="NCBI Taxonomy" id="1682393"/>
    <lineage>
        <taxon>Eukaryota</taxon>
        <taxon>Fungi</taxon>
        <taxon>Dikarya</taxon>
        <taxon>Ascomycota</taxon>
        <taxon>Pezizomycotina</taxon>
        <taxon>Sordariomycetes</taxon>
        <taxon>Xylariomycetidae</taxon>
        <taxon>Xylariales</taxon>
        <taxon>Microdochiaceae</taxon>
        <taxon>Microdochium</taxon>
    </lineage>
</organism>
<feature type="transmembrane region" description="Helical" evidence="8">
    <location>
        <begin position="222"/>
        <end position="243"/>
    </location>
</feature>
<comment type="caution">
    <text evidence="9">The sequence shown here is derived from an EMBL/GenBank/DDBJ whole genome shotgun (WGS) entry which is preliminary data.</text>
</comment>
<feature type="transmembrane region" description="Helical" evidence="8">
    <location>
        <begin position="377"/>
        <end position="404"/>
    </location>
</feature>
<gene>
    <name evidence="9" type="ORF">B0I36DRAFT_363137</name>
</gene>
<feature type="transmembrane region" description="Helical" evidence="8">
    <location>
        <begin position="474"/>
        <end position="493"/>
    </location>
</feature>
<evidence type="ECO:0000256" key="2">
    <source>
        <dbReference type="ARBA" id="ARBA00006978"/>
    </source>
</evidence>
<feature type="transmembrane region" description="Helical" evidence="8">
    <location>
        <begin position="410"/>
        <end position="432"/>
    </location>
</feature>
<dbReference type="Proteomes" id="UP000756346">
    <property type="component" value="Unassembled WGS sequence"/>
</dbReference>
<feature type="transmembrane region" description="Helical" evidence="8">
    <location>
        <begin position="15"/>
        <end position="38"/>
    </location>
</feature>
<dbReference type="GO" id="GO:0032974">
    <property type="term" value="P:amino acid transmembrane export from vacuole"/>
    <property type="evidence" value="ECO:0007669"/>
    <property type="project" value="TreeGrafter"/>
</dbReference>
<comment type="function">
    <text evidence="8">Vacuolar effluxer which mediate the efflux of amino acids resulting from autophagic degradation. The release of autophagic amino acids allows the maintenance of protein synthesis and viability during nitrogen starvation.</text>
</comment>
<evidence type="ECO:0000313" key="10">
    <source>
        <dbReference type="Proteomes" id="UP000756346"/>
    </source>
</evidence>
<feature type="transmembrane region" description="Helical" evidence="8">
    <location>
        <begin position="308"/>
        <end position="325"/>
    </location>
</feature>
<keyword evidence="5 8" id="KW-1133">Transmembrane helix</keyword>
<comment type="similarity">
    <text evidence="2 8">Belongs to the ATG22 family.</text>
</comment>
<comment type="subcellular location">
    <subcellularLocation>
        <location evidence="1 8">Vacuole membrane</location>
        <topology evidence="1 8">Multi-pass membrane protein</topology>
    </subcellularLocation>
</comment>
<feature type="transmembrane region" description="Helical" evidence="8">
    <location>
        <begin position="345"/>
        <end position="365"/>
    </location>
</feature>
<feature type="transmembrane region" description="Helical" evidence="8">
    <location>
        <begin position="255"/>
        <end position="277"/>
    </location>
</feature>
<sequence>MPLRIFRFREENTALYAYTFGLGLVGIPFAVFGTYVVYQVQVTGFTIGSDGNGGSCLDFCLVPLGSQLVDLNSVLLYLNAIGFAVGGACAVLVTAYADFWKNKALLVSIMAILYGAVCTPVHWLRVSTASDFDALLALYVVFAVLSYTIIVGFNIFIPHCMRTAEENARIIAPVDRDTTCNGGAMNDQSFGKILPEPTISAPSPAPWKTLSTARWHGFKMSIMGDIAVSAGGILSLVVVIILARTLPTTAAQTAGLLVTTIVGFVTIAGSVVLYLGLPQVAAKPPKHGKALWLELVVPLKDLLARKNMAILLLSYTIYVDTTFALRSVTSQLYFVEILPDTLEYSMYSLAGNLMSLLAQWLFFGVQSWRPVLRLEAWLIVGYALALVIPIWGCIGLSESVGFGFKHRWEFYVQNLILVVSGAIVNSSFRVLYSELMPKGNEVQWFGLQVVLSCATAWVSYVANAPIQNATHQLRFPLILCLLILVIPVVLEAARSQMAIFARDKSRWQEHDAGQNQEQVIAA</sequence>
<feature type="transmembrane region" description="Helical" evidence="8">
    <location>
        <begin position="104"/>
        <end position="124"/>
    </location>
</feature>
<proteinExistence type="inferred from homology"/>
<evidence type="ECO:0000256" key="5">
    <source>
        <dbReference type="ARBA" id="ARBA00022989"/>
    </source>
</evidence>
<feature type="transmembrane region" description="Helical" evidence="8">
    <location>
        <begin position="136"/>
        <end position="157"/>
    </location>
</feature>
<dbReference type="SUPFAM" id="SSF103473">
    <property type="entry name" value="MFS general substrate transporter"/>
    <property type="match status" value="1"/>
</dbReference>
<dbReference type="InterPro" id="IPR036259">
    <property type="entry name" value="MFS_trans_sf"/>
</dbReference>
<dbReference type="GO" id="GO:0005774">
    <property type="term" value="C:vacuolar membrane"/>
    <property type="evidence" value="ECO:0007669"/>
    <property type="project" value="UniProtKB-SubCell"/>
</dbReference>
<evidence type="ECO:0000256" key="3">
    <source>
        <dbReference type="ARBA" id="ARBA00022448"/>
    </source>
</evidence>
<keyword evidence="10" id="KW-1185">Reference proteome</keyword>
<reference evidence="9" key="1">
    <citation type="journal article" date="2021" name="Nat. Commun.">
        <title>Genetic determinants of endophytism in the Arabidopsis root mycobiome.</title>
        <authorList>
            <person name="Mesny F."/>
            <person name="Miyauchi S."/>
            <person name="Thiergart T."/>
            <person name="Pickel B."/>
            <person name="Atanasova L."/>
            <person name="Karlsson M."/>
            <person name="Huettel B."/>
            <person name="Barry K.W."/>
            <person name="Haridas S."/>
            <person name="Chen C."/>
            <person name="Bauer D."/>
            <person name="Andreopoulos W."/>
            <person name="Pangilinan J."/>
            <person name="LaButti K."/>
            <person name="Riley R."/>
            <person name="Lipzen A."/>
            <person name="Clum A."/>
            <person name="Drula E."/>
            <person name="Henrissat B."/>
            <person name="Kohler A."/>
            <person name="Grigoriev I.V."/>
            <person name="Martin F.M."/>
            <person name="Hacquard S."/>
        </authorList>
    </citation>
    <scope>NUCLEOTIDE SEQUENCE</scope>
    <source>
        <strain evidence="9">MPI-CAGE-CH-0230</strain>
    </source>
</reference>
<evidence type="ECO:0000313" key="9">
    <source>
        <dbReference type="EMBL" id="KAH7031447.1"/>
    </source>
</evidence>
<evidence type="ECO:0000256" key="1">
    <source>
        <dbReference type="ARBA" id="ARBA00004128"/>
    </source>
</evidence>
<accession>A0A9P8Y5A8</accession>
<dbReference type="EMBL" id="JAGTJQ010000005">
    <property type="protein sequence ID" value="KAH7031447.1"/>
    <property type="molecule type" value="Genomic_DNA"/>
</dbReference>
<evidence type="ECO:0000256" key="7">
    <source>
        <dbReference type="ARBA" id="ARBA00023136"/>
    </source>
</evidence>
<dbReference type="GO" id="GO:0006914">
    <property type="term" value="P:autophagy"/>
    <property type="evidence" value="ECO:0007669"/>
    <property type="project" value="UniProtKB-KW"/>
</dbReference>